<dbReference type="Pfam" id="PF12796">
    <property type="entry name" value="Ank_2"/>
    <property type="match status" value="2"/>
</dbReference>
<feature type="repeat" description="ANK" evidence="3">
    <location>
        <begin position="346"/>
        <end position="378"/>
    </location>
</feature>
<protein>
    <submittedName>
        <fullName evidence="5">Ankyrin repeat protein L63</fullName>
    </submittedName>
</protein>
<evidence type="ECO:0000256" key="3">
    <source>
        <dbReference type="PROSITE-ProRule" id="PRU00023"/>
    </source>
</evidence>
<dbReference type="InterPro" id="IPR002110">
    <property type="entry name" value="Ankyrin_rpt"/>
</dbReference>
<feature type="repeat" description="ANK" evidence="3">
    <location>
        <begin position="313"/>
        <end position="345"/>
    </location>
</feature>
<comment type="caution">
    <text evidence="5">The sequence shown here is derived from an EMBL/GenBank/DDBJ whole genome shotgun (WGS) entry which is preliminary data.</text>
</comment>
<name>A0AAN7H5T6_9PEZI</name>
<evidence type="ECO:0000313" key="5">
    <source>
        <dbReference type="EMBL" id="KAK4228724.1"/>
    </source>
</evidence>
<evidence type="ECO:0000256" key="2">
    <source>
        <dbReference type="ARBA" id="ARBA00023043"/>
    </source>
</evidence>
<dbReference type="AlphaFoldDB" id="A0AAN7H5T6"/>
<reference evidence="5" key="1">
    <citation type="journal article" date="2023" name="Mol. Phylogenet. Evol.">
        <title>Genome-scale phylogeny and comparative genomics of the fungal order Sordariales.</title>
        <authorList>
            <person name="Hensen N."/>
            <person name="Bonometti L."/>
            <person name="Westerberg I."/>
            <person name="Brannstrom I.O."/>
            <person name="Guillou S."/>
            <person name="Cros-Aarteil S."/>
            <person name="Calhoun S."/>
            <person name="Haridas S."/>
            <person name="Kuo A."/>
            <person name="Mondo S."/>
            <person name="Pangilinan J."/>
            <person name="Riley R."/>
            <person name="LaButti K."/>
            <person name="Andreopoulos B."/>
            <person name="Lipzen A."/>
            <person name="Chen C."/>
            <person name="Yan M."/>
            <person name="Daum C."/>
            <person name="Ng V."/>
            <person name="Clum A."/>
            <person name="Steindorff A."/>
            <person name="Ohm R.A."/>
            <person name="Martin F."/>
            <person name="Silar P."/>
            <person name="Natvig D.O."/>
            <person name="Lalanne C."/>
            <person name="Gautier V."/>
            <person name="Ament-Velasquez S.L."/>
            <person name="Kruys A."/>
            <person name="Hutchinson M.I."/>
            <person name="Powell A.J."/>
            <person name="Barry K."/>
            <person name="Miller A.N."/>
            <person name="Grigoriev I.V."/>
            <person name="Debuchy R."/>
            <person name="Gladieux P."/>
            <person name="Hiltunen Thoren M."/>
            <person name="Johannesson H."/>
        </authorList>
    </citation>
    <scope>NUCLEOTIDE SEQUENCE</scope>
    <source>
        <strain evidence="5">CBS 990.96</strain>
    </source>
</reference>
<accession>A0AAN7H5T6</accession>
<sequence>MRDIPSFIDEGNCLALDKESVNADIRSYVTAQLSKRRDFLNKNLSQDLLEKIRTKVGDRADGIWASCQLDDLARCRHQAAIEKALASLPKNLEETYRRMIQRIPVEFEKDAIQLLQFLVHLKRPLKLAEAKEVIATQVEYEPRGFDVKRRLFCETDITDYCPSLVTVVHTTDSELHLAHFSVKEYLLGENQFRVATASISITKTCLTYLTDIKDSCQEIKREFPLARYAAEVWADNAASAQASENIVPVIVSFMENEVTFQRWTRLYQADRYWVNDPGTPRGSRLYYACFVGLIAPVRYLIEKGADVNAQGGYYGNALQAASSRGHQEIVKLLLDKGADVNAQGGAYDNALYAASWGGHQEIVKLLLDKGADVNAQGGKYGNALQAASSGGHQEIVKLLLDKGADFNAHGSSQEGVSQESAGAGKRYRETPLCGSMISSHRGFHGR</sequence>
<dbReference type="SMART" id="SM00248">
    <property type="entry name" value="ANK"/>
    <property type="match status" value="4"/>
</dbReference>
<dbReference type="PROSITE" id="PS50088">
    <property type="entry name" value="ANK_REPEAT"/>
    <property type="match status" value="3"/>
</dbReference>
<dbReference type="InterPro" id="IPR036770">
    <property type="entry name" value="Ankyrin_rpt-contain_sf"/>
</dbReference>
<evidence type="ECO:0000256" key="1">
    <source>
        <dbReference type="ARBA" id="ARBA00022737"/>
    </source>
</evidence>
<gene>
    <name evidence="5" type="ORF">QBC38DRAFT_535672</name>
</gene>
<dbReference type="Pfam" id="PF22939">
    <property type="entry name" value="WHD_GPIID"/>
    <property type="match status" value="1"/>
</dbReference>
<feature type="repeat" description="ANK" evidence="3">
    <location>
        <begin position="379"/>
        <end position="411"/>
    </location>
</feature>
<keyword evidence="2 3" id="KW-0040">ANK repeat</keyword>
<feature type="domain" description="GPI inositol-deacylase winged helix" evidence="4">
    <location>
        <begin position="105"/>
        <end position="190"/>
    </location>
</feature>
<proteinExistence type="predicted"/>
<dbReference type="EMBL" id="MU865316">
    <property type="protein sequence ID" value="KAK4228724.1"/>
    <property type="molecule type" value="Genomic_DNA"/>
</dbReference>
<evidence type="ECO:0000313" key="6">
    <source>
        <dbReference type="Proteomes" id="UP001301958"/>
    </source>
</evidence>
<dbReference type="InterPro" id="IPR054471">
    <property type="entry name" value="GPIID_WHD"/>
</dbReference>
<organism evidence="5 6">
    <name type="scientific">Podospora fimiseda</name>
    <dbReference type="NCBI Taxonomy" id="252190"/>
    <lineage>
        <taxon>Eukaryota</taxon>
        <taxon>Fungi</taxon>
        <taxon>Dikarya</taxon>
        <taxon>Ascomycota</taxon>
        <taxon>Pezizomycotina</taxon>
        <taxon>Sordariomycetes</taxon>
        <taxon>Sordariomycetidae</taxon>
        <taxon>Sordariales</taxon>
        <taxon>Podosporaceae</taxon>
        <taxon>Podospora</taxon>
    </lineage>
</organism>
<dbReference type="Proteomes" id="UP001301958">
    <property type="component" value="Unassembled WGS sequence"/>
</dbReference>
<evidence type="ECO:0000259" key="4">
    <source>
        <dbReference type="Pfam" id="PF22939"/>
    </source>
</evidence>
<dbReference type="PANTHER" id="PTHR24171">
    <property type="entry name" value="ANKYRIN REPEAT DOMAIN-CONTAINING PROTEIN 39-RELATED"/>
    <property type="match status" value="1"/>
</dbReference>
<dbReference type="PROSITE" id="PS50297">
    <property type="entry name" value="ANK_REP_REGION"/>
    <property type="match status" value="3"/>
</dbReference>
<keyword evidence="6" id="KW-1185">Reference proteome</keyword>
<dbReference type="Gene3D" id="1.25.40.20">
    <property type="entry name" value="Ankyrin repeat-containing domain"/>
    <property type="match status" value="1"/>
</dbReference>
<keyword evidence="1" id="KW-0677">Repeat</keyword>
<reference evidence="5" key="2">
    <citation type="submission" date="2023-05" db="EMBL/GenBank/DDBJ databases">
        <authorList>
            <consortium name="Lawrence Berkeley National Laboratory"/>
            <person name="Steindorff A."/>
            <person name="Hensen N."/>
            <person name="Bonometti L."/>
            <person name="Westerberg I."/>
            <person name="Brannstrom I.O."/>
            <person name="Guillou S."/>
            <person name="Cros-Aarteil S."/>
            <person name="Calhoun S."/>
            <person name="Haridas S."/>
            <person name="Kuo A."/>
            <person name="Mondo S."/>
            <person name="Pangilinan J."/>
            <person name="Riley R."/>
            <person name="Labutti K."/>
            <person name="Andreopoulos B."/>
            <person name="Lipzen A."/>
            <person name="Chen C."/>
            <person name="Yanf M."/>
            <person name="Daum C."/>
            <person name="Ng V."/>
            <person name="Clum A."/>
            <person name="Ohm R."/>
            <person name="Martin F."/>
            <person name="Silar P."/>
            <person name="Natvig D."/>
            <person name="Lalanne C."/>
            <person name="Gautier V."/>
            <person name="Ament-Velasquez S.L."/>
            <person name="Kruys A."/>
            <person name="Hutchinson M.I."/>
            <person name="Powell A.J."/>
            <person name="Barry K."/>
            <person name="Miller A.N."/>
            <person name="Grigoriev I.V."/>
            <person name="Debuchy R."/>
            <person name="Gladieux P."/>
            <person name="Thoren M.H."/>
            <person name="Johannesson H."/>
        </authorList>
    </citation>
    <scope>NUCLEOTIDE SEQUENCE</scope>
    <source>
        <strain evidence="5">CBS 990.96</strain>
    </source>
</reference>
<dbReference type="SUPFAM" id="SSF48403">
    <property type="entry name" value="Ankyrin repeat"/>
    <property type="match status" value="1"/>
</dbReference>